<keyword evidence="4 5" id="KW-0030">Aminoacyl-tRNA synthetase</keyword>
<dbReference type="PANTHER" id="PTHR43311:SF2">
    <property type="entry name" value="GLUTAMATE--TRNA LIGASE, MITOCHONDRIAL-RELATED"/>
    <property type="match status" value="1"/>
</dbReference>
<dbReference type="AlphaFoldDB" id="A0A1D6JCM9"/>
<dbReference type="PANTHER" id="PTHR43311">
    <property type="entry name" value="GLUTAMATE--TRNA LIGASE"/>
    <property type="match status" value="1"/>
</dbReference>
<keyword evidence="5" id="KW-0648">Protein biosynthesis</keyword>
<reference evidence="7" key="1">
    <citation type="submission" date="2015-12" db="EMBL/GenBank/DDBJ databases">
        <title>Update maize B73 reference genome by single molecule sequencing technologies.</title>
        <authorList>
            <consortium name="Maize Genome Sequencing Project"/>
            <person name="Ware D."/>
        </authorList>
    </citation>
    <scope>NUCLEOTIDE SEQUENCE</scope>
    <source>
        <tissue evidence="7">Seedling</tissue>
    </source>
</reference>
<dbReference type="InterPro" id="IPR049940">
    <property type="entry name" value="GluQ/Sye"/>
</dbReference>
<dbReference type="InterPro" id="IPR014729">
    <property type="entry name" value="Rossmann-like_a/b/a_fold"/>
</dbReference>
<dbReference type="InterPro" id="IPR020058">
    <property type="entry name" value="Glu/Gln-tRNA-synth_Ib_cat-dom"/>
</dbReference>
<protein>
    <submittedName>
        <fullName evidence="7">Glutamate--tRNA ligase chloroplastic/mitochondrial</fullName>
    </submittedName>
</protein>
<keyword evidence="2 5" id="KW-0547">Nucleotide-binding</keyword>
<dbReference type="GO" id="GO:0043039">
    <property type="term" value="P:tRNA aminoacylation"/>
    <property type="evidence" value="ECO:0007669"/>
    <property type="project" value="InterPro"/>
</dbReference>
<evidence type="ECO:0000259" key="6">
    <source>
        <dbReference type="Pfam" id="PF00749"/>
    </source>
</evidence>
<dbReference type="Gene3D" id="3.40.50.620">
    <property type="entry name" value="HUPs"/>
    <property type="match status" value="1"/>
</dbReference>
<evidence type="ECO:0000256" key="3">
    <source>
        <dbReference type="ARBA" id="ARBA00022840"/>
    </source>
</evidence>
<dbReference type="GO" id="GO:0006412">
    <property type="term" value="P:translation"/>
    <property type="evidence" value="ECO:0007669"/>
    <property type="project" value="UniProtKB-KW"/>
</dbReference>
<evidence type="ECO:0000256" key="1">
    <source>
        <dbReference type="ARBA" id="ARBA00022598"/>
    </source>
</evidence>
<name>A0A1D6JCM9_MAIZE</name>
<dbReference type="InParanoid" id="A0A1D6JCM9"/>
<dbReference type="STRING" id="4577.A0A1D6JCM9"/>
<dbReference type="SUPFAM" id="SSF52374">
    <property type="entry name" value="Nucleotidylyl transferase"/>
    <property type="match status" value="1"/>
</dbReference>
<dbReference type="GO" id="GO:0005524">
    <property type="term" value="F:ATP binding"/>
    <property type="evidence" value="ECO:0007669"/>
    <property type="project" value="UniProtKB-KW"/>
</dbReference>
<evidence type="ECO:0000313" key="7">
    <source>
        <dbReference type="EMBL" id="AQK45590.1"/>
    </source>
</evidence>
<evidence type="ECO:0000256" key="5">
    <source>
        <dbReference type="RuleBase" id="RU363037"/>
    </source>
</evidence>
<dbReference type="Pfam" id="PF00749">
    <property type="entry name" value="tRNA-synt_1c"/>
    <property type="match status" value="1"/>
</dbReference>
<gene>
    <name evidence="7" type="ORF">ZEAMMB73_Zm00001d026115</name>
</gene>
<comment type="similarity">
    <text evidence="5">Belongs to the class-I aminoacyl-tRNA synthetase family.</text>
</comment>
<dbReference type="EMBL" id="CM000786">
    <property type="protein sequence ID" value="AQK45590.1"/>
    <property type="molecule type" value="Genomic_DNA"/>
</dbReference>
<keyword evidence="1 5" id="KW-0436">Ligase</keyword>
<dbReference type="SMR" id="A0A1D6JCM9"/>
<evidence type="ECO:0000256" key="4">
    <source>
        <dbReference type="ARBA" id="ARBA00023146"/>
    </source>
</evidence>
<keyword evidence="3 5" id="KW-0067">ATP-binding</keyword>
<dbReference type="GO" id="GO:0004812">
    <property type="term" value="F:aminoacyl-tRNA ligase activity"/>
    <property type="evidence" value="ECO:0007669"/>
    <property type="project" value="UniProtKB-KW"/>
</dbReference>
<dbReference type="ExpressionAtlas" id="A0A1D6JCM9">
    <property type="expression patterns" value="baseline and differential"/>
</dbReference>
<organism evidence="7">
    <name type="scientific">Zea mays</name>
    <name type="common">Maize</name>
    <dbReference type="NCBI Taxonomy" id="4577"/>
    <lineage>
        <taxon>Eukaryota</taxon>
        <taxon>Viridiplantae</taxon>
        <taxon>Streptophyta</taxon>
        <taxon>Embryophyta</taxon>
        <taxon>Tracheophyta</taxon>
        <taxon>Spermatophyta</taxon>
        <taxon>Magnoliopsida</taxon>
        <taxon>Liliopsida</taxon>
        <taxon>Poales</taxon>
        <taxon>Poaceae</taxon>
        <taxon>PACMAD clade</taxon>
        <taxon>Panicoideae</taxon>
        <taxon>Andropogonodae</taxon>
        <taxon>Andropogoneae</taxon>
        <taxon>Tripsacinae</taxon>
        <taxon>Zea</taxon>
    </lineage>
</organism>
<evidence type="ECO:0000256" key="2">
    <source>
        <dbReference type="ARBA" id="ARBA00022741"/>
    </source>
</evidence>
<proteinExistence type="inferred from homology"/>
<feature type="domain" description="Glutamyl/glutaminyl-tRNA synthetase class Ib catalytic" evidence="6">
    <location>
        <begin position="16"/>
        <end position="184"/>
    </location>
</feature>
<accession>A0A1D6JCM9</accession>
<sequence length="185" mass="20678">MSVWSLGLIASQNGIHFKKYAEKLLDSGAVYRCFCSNERQLPPVYMGKWASASDAEVHQELEKGTPYTYRFHVPKEGSLKVNDLIRADSFIKVSWNLDTLGDFVIMRSNGQPVYNFCVTVDDATMQISHVIRAEEHLPNTLRQALIYKALGFAMPSFAHVSLILAPDTSKLSKRHGATSVGQNEV</sequence>
<dbReference type="OMA" id="WKKEVSW"/>